<evidence type="ECO:0000256" key="1">
    <source>
        <dbReference type="ARBA" id="ARBA00004167"/>
    </source>
</evidence>
<evidence type="ECO:0000259" key="3">
    <source>
        <dbReference type="SMART" id="SM00244"/>
    </source>
</evidence>
<dbReference type="FunFam" id="3.30.479.30:FF:000004">
    <property type="entry name" value="Putative membrane protease family, stomatin"/>
    <property type="match status" value="1"/>
</dbReference>
<dbReference type="KEGG" id="pmos:O165_019925"/>
<sequence length="284" mass="30959">MTSLIVVATLAVFVLITVFKGVRIVPQGEEWIVERLGRYHSTLKPGLNIVIPYMDVVAYRLPTKDIILDVQQQEIITKDNAVIVANALCFAKVVDPQKASYGVQNFSFAVTSLTMTSLRAIVGAMDLDEALSSREQIKARLREAMSEQTEDWGVTVRSVEIQDIKPSPSMQTAMERQAAAERERKADVTRAEGNKQAAILEAEARLQAAKLDAEAQVNLAEASARAITLVKEAVGSETVPAMYLLGERYIGAMENLAASDNSKVVVLPADLQETVRGLMGRGKA</sequence>
<keyword evidence="10" id="KW-1185">Reference proteome</keyword>
<dbReference type="InterPro" id="IPR001107">
    <property type="entry name" value="Band_7"/>
</dbReference>
<accession>A0A1H9RZI6</accession>
<dbReference type="Pfam" id="PF01145">
    <property type="entry name" value="Band_7"/>
    <property type="match status" value="1"/>
</dbReference>
<dbReference type="PANTHER" id="PTHR43327:SF10">
    <property type="entry name" value="STOMATIN-LIKE PROTEIN 2, MITOCHONDRIAL"/>
    <property type="match status" value="1"/>
</dbReference>
<dbReference type="EMBL" id="QJRO01000012">
    <property type="protein sequence ID" value="PYB79266.1"/>
    <property type="molecule type" value="Genomic_DNA"/>
</dbReference>
<dbReference type="InterPro" id="IPR036013">
    <property type="entry name" value="Band_7/SPFH_dom_sf"/>
</dbReference>
<feature type="domain" description="Band 7" evidence="3">
    <location>
        <begin position="20"/>
        <end position="178"/>
    </location>
</feature>
<evidence type="ECO:0000313" key="4">
    <source>
        <dbReference type="EMBL" id="MEE1882530.1"/>
    </source>
</evidence>
<name>A0A1H9RZI6_9PSED</name>
<reference evidence="7" key="3">
    <citation type="submission" date="2021-08" db="EMBL/GenBank/DDBJ databases">
        <authorList>
            <person name="Yaryura P.M."/>
            <person name="Bianco M.I."/>
            <person name="Morais C."/>
            <person name="Setubal J.C."/>
        </authorList>
    </citation>
    <scope>NUCLEOTIDE SEQUENCE</scope>
    <source>
        <strain evidence="7">AP1</strain>
    </source>
</reference>
<dbReference type="InterPro" id="IPR050710">
    <property type="entry name" value="Band7/mec-2_domain"/>
</dbReference>
<dbReference type="SMART" id="SM00244">
    <property type="entry name" value="PHB"/>
    <property type="match status" value="1"/>
</dbReference>
<dbReference type="EMBL" id="FOEQ01000012">
    <property type="protein sequence ID" value="SER78171.1"/>
    <property type="molecule type" value="Genomic_DNA"/>
</dbReference>
<dbReference type="AlphaFoldDB" id="A0A1H9RZI6"/>
<evidence type="ECO:0000256" key="2">
    <source>
        <dbReference type="ARBA" id="ARBA00008164"/>
    </source>
</evidence>
<gene>
    <name evidence="5" type="ORF">DMX07_17610</name>
    <name evidence="7" type="ORF">K7K07_06895</name>
    <name evidence="6" type="ORF">SAMN05216230_11266</name>
    <name evidence="4" type="ORF">V0R55_20380</name>
</gene>
<reference evidence="5 9" key="2">
    <citation type="submission" date="2018-06" db="EMBL/GenBank/DDBJ databases">
        <title>Pseudomonas diversity within urban Lake Michigan freshwaters.</title>
        <authorList>
            <person name="Batrich M."/>
            <person name="Hatzopoulos T."/>
            <person name="Putonti C."/>
        </authorList>
    </citation>
    <scope>NUCLEOTIDE SEQUENCE [LARGE SCALE GENOMIC DNA]</scope>
    <source>
        <strain evidence="5 9">LBp-160603</strain>
    </source>
</reference>
<reference evidence="6 8" key="1">
    <citation type="submission" date="2016-10" db="EMBL/GenBank/DDBJ databases">
        <authorList>
            <person name="de Groot N.N."/>
        </authorList>
    </citation>
    <scope>NUCLEOTIDE SEQUENCE [LARGE SCALE GENOMIC DNA]</scope>
    <source>
        <strain evidence="6 8">LMG 27941</strain>
    </source>
</reference>
<dbReference type="GO" id="GO:0098552">
    <property type="term" value="C:side of membrane"/>
    <property type="evidence" value="ECO:0007669"/>
    <property type="project" value="UniProtKB-ARBA"/>
</dbReference>
<dbReference type="Gene3D" id="3.30.479.30">
    <property type="entry name" value="Band 7 domain"/>
    <property type="match status" value="1"/>
</dbReference>
<evidence type="ECO:0000313" key="8">
    <source>
        <dbReference type="Proteomes" id="UP000199221"/>
    </source>
</evidence>
<dbReference type="PANTHER" id="PTHR43327">
    <property type="entry name" value="STOMATIN-LIKE PROTEIN 2, MITOCHONDRIAL"/>
    <property type="match status" value="1"/>
</dbReference>
<dbReference type="Proteomes" id="UP001209279">
    <property type="component" value="Chromosome"/>
</dbReference>
<protein>
    <submittedName>
        <fullName evidence="6">SPFH domain, Band 7 family protein</fullName>
    </submittedName>
    <submittedName>
        <fullName evidence="4">SPFH domain-containing protein</fullName>
    </submittedName>
    <submittedName>
        <fullName evidence="5">SPFH/Band 7/PHB domain protein</fullName>
    </submittedName>
</protein>
<dbReference type="RefSeq" id="WP_023631114.1">
    <property type="nucleotide sequence ID" value="NZ_CATKPM010000002.1"/>
</dbReference>
<dbReference type="SUPFAM" id="SSF117892">
    <property type="entry name" value="Band 7/SPFH domain"/>
    <property type="match status" value="1"/>
</dbReference>
<dbReference type="GO" id="GO:0005886">
    <property type="term" value="C:plasma membrane"/>
    <property type="evidence" value="ECO:0007669"/>
    <property type="project" value="UniProtKB-ARBA"/>
</dbReference>
<dbReference type="PRINTS" id="PR00721">
    <property type="entry name" value="STOMATIN"/>
</dbReference>
<dbReference type="Proteomes" id="UP001329505">
    <property type="component" value="Unassembled WGS sequence"/>
</dbReference>
<organism evidence="6 8">
    <name type="scientific">Pseudomonas soli</name>
    <dbReference type="NCBI Taxonomy" id="1306993"/>
    <lineage>
        <taxon>Bacteria</taxon>
        <taxon>Pseudomonadati</taxon>
        <taxon>Pseudomonadota</taxon>
        <taxon>Gammaproteobacteria</taxon>
        <taxon>Pseudomonadales</taxon>
        <taxon>Pseudomonadaceae</taxon>
        <taxon>Pseudomonas</taxon>
    </lineage>
</organism>
<dbReference type="Proteomes" id="UP000199221">
    <property type="component" value="Unassembled WGS sequence"/>
</dbReference>
<evidence type="ECO:0000313" key="7">
    <source>
        <dbReference type="EMBL" id="UXZ46722.1"/>
    </source>
</evidence>
<dbReference type="GeneID" id="93679950"/>
<comment type="subcellular location">
    <subcellularLocation>
        <location evidence="1">Membrane</location>
        <topology evidence="1">Single-pass membrane protein</topology>
    </subcellularLocation>
</comment>
<dbReference type="CDD" id="cd08829">
    <property type="entry name" value="SPFH_paraslipin"/>
    <property type="match status" value="1"/>
</dbReference>
<dbReference type="EMBL" id="CP083803">
    <property type="protein sequence ID" value="UXZ46722.1"/>
    <property type="molecule type" value="Genomic_DNA"/>
</dbReference>
<reference evidence="4 10" key="4">
    <citation type="submission" date="2024-01" db="EMBL/GenBank/DDBJ databases">
        <title>Unpublished Manusciprt.</title>
        <authorList>
            <person name="Duman M."/>
            <person name="Valdes E.G."/>
            <person name="Ajmi N."/>
            <person name="Altun S."/>
            <person name="Saticioglu I.B."/>
        </authorList>
    </citation>
    <scope>NUCLEOTIDE SEQUENCE [LARGE SCALE GENOMIC DNA]</scope>
    <source>
        <strain evidence="4 10">139P</strain>
    </source>
</reference>
<evidence type="ECO:0000313" key="5">
    <source>
        <dbReference type="EMBL" id="PYB79266.1"/>
    </source>
</evidence>
<evidence type="ECO:0000313" key="6">
    <source>
        <dbReference type="EMBL" id="SER78171.1"/>
    </source>
</evidence>
<comment type="similarity">
    <text evidence="2">Belongs to the band 7/mec-2 family.</text>
</comment>
<evidence type="ECO:0000313" key="9">
    <source>
        <dbReference type="Proteomes" id="UP000247620"/>
    </source>
</evidence>
<proteinExistence type="inferred from homology"/>
<dbReference type="InterPro" id="IPR001972">
    <property type="entry name" value="Stomatin_HflK_fam"/>
</dbReference>
<evidence type="ECO:0000313" key="10">
    <source>
        <dbReference type="Proteomes" id="UP001329505"/>
    </source>
</evidence>
<dbReference type="Proteomes" id="UP000247620">
    <property type="component" value="Unassembled WGS sequence"/>
</dbReference>
<dbReference type="EMBL" id="JAZDQQ010000019">
    <property type="protein sequence ID" value="MEE1882530.1"/>
    <property type="molecule type" value="Genomic_DNA"/>
</dbReference>